<gene>
    <name evidence="1" type="ORF">DARMORV10_C05P32970.1</name>
</gene>
<proteinExistence type="predicted"/>
<dbReference type="AlphaFoldDB" id="A0A816L0D5"/>
<name>A0A816L0D5_BRANA</name>
<evidence type="ECO:0000313" key="1">
    <source>
        <dbReference type="EMBL" id="CAF1929394.1"/>
    </source>
</evidence>
<reference evidence="1" key="1">
    <citation type="submission" date="2021-01" db="EMBL/GenBank/DDBJ databases">
        <authorList>
            <consortium name="Genoscope - CEA"/>
            <person name="William W."/>
        </authorList>
    </citation>
    <scope>NUCLEOTIDE SEQUENCE</scope>
</reference>
<dbReference type="Proteomes" id="UP001295469">
    <property type="component" value="Chromosome C05"/>
</dbReference>
<sequence>MLQFPETKRDINKKENYIILLFFVVKTFSPQTLLSQLSLSTSASVTSGACALPPPSEGFSSHSPCFASSSTSVYPSDMSTPSGEIAPPAKASGAGSGVRLDFWRCHEVGETDVVKWSDF</sequence>
<accession>A0A816L0D5</accession>
<dbReference type="EMBL" id="HG994369">
    <property type="protein sequence ID" value="CAF1929394.1"/>
    <property type="molecule type" value="Genomic_DNA"/>
</dbReference>
<organism evidence="1">
    <name type="scientific">Brassica napus</name>
    <name type="common">Rape</name>
    <dbReference type="NCBI Taxonomy" id="3708"/>
    <lineage>
        <taxon>Eukaryota</taxon>
        <taxon>Viridiplantae</taxon>
        <taxon>Streptophyta</taxon>
        <taxon>Embryophyta</taxon>
        <taxon>Tracheophyta</taxon>
        <taxon>Spermatophyta</taxon>
        <taxon>Magnoliopsida</taxon>
        <taxon>eudicotyledons</taxon>
        <taxon>Gunneridae</taxon>
        <taxon>Pentapetalae</taxon>
        <taxon>rosids</taxon>
        <taxon>malvids</taxon>
        <taxon>Brassicales</taxon>
        <taxon>Brassicaceae</taxon>
        <taxon>Brassiceae</taxon>
        <taxon>Brassica</taxon>
    </lineage>
</organism>
<protein>
    <submittedName>
        <fullName evidence="1">(rape) hypothetical protein</fullName>
    </submittedName>
</protein>